<protein>
    <submittedName>
        <fullName evidence="1">Uncharacterized protein</fullName>
    </submittedName>
</protein>
<dbReference type="AlphaFoldDB" id="A0A5K7XI96"/>
<sequence>MAKRSVSQIEWPKAIKKQAREWRECSRITCGQFFLIRAYSRDSRILRQTLAMQAKHR</sequence>
<reference evidence="2" key="1">
    <citation type="submission" date="2019-10" db="EMBL/GenBank/DDBJ databases">
        <title>Lacipirellula parvula gen. nov., sp. nov., representing a lineage of planctomycetes widespread in freshwater anoxic habitats, and description of the family Lacipirellulaceae.</title>
        <authorList>
            <person name="Dedysh S.N."/>
            <person name="Kulichevskaya I.S."/>
            <person name="Beletsky A.V."/>
            <person name="Rakitin A.L."/>
            <person name="Mardanov A.V."/>
            <person name="Ivanova A.A."/>
            <person name="Saltykova V.X."/>
            <person name="Rijpstra W.I.C."/>
            <person name="Sinninghe Damste J.S."/>
            <person name="Ravin N.V."/>
        </authorList>
    </citation>
    <scope>NUCLEOTIDE SEQUENCE [LARGE SCALE GENOMIC DNA]</scope>
    <source>
        <strain evidence="2">PX69</strain>
    </source>
</reference>
<dbReference type="Proteomes" id="UP000326837">
    <property type="component" value="Chromosome"/>
</dbReference>
<name>A0A5K7XI96_9BACT</name>
<gene>
    <name evidence="1" type="ORF">PLANPX_5780</name>
</gene>
<organism evidence="1 2">
    <name type="scientific">Lacipirellula parvula</name>
    <dbReference type="NCBI Taxonomy" id="2650471"/>
    <lineage>
        <taxon>Bacteria</taxon>
        <taxon>Pseudomonadati</taxon>
        <taxon>Planctomycetota</taxon>
        <taxon>Planctomycetia</taxon>
        <taxon>Pirellulales</taxon>
        <taxon>Lacipirellulaceae</taxon>
        <taxon>Lacipirellula</taxon>
    </lineage>
</organism>
<proteinExistence type="predicted"/>
<accession>A0A5K7XI96</accession>
<evidence type="ECO:0000313" key="2">
    <source>
        <dbReference type="Proteomes" id="UP000326837"/>
    </source>
</evidence>
<dbReference type="EMBL" id="AP021861">
    <property type="protein sequence ID" value="BBO36168.1"/>
    <property type="molecule type" value="Genomic_DNA"/>
</dbReference>
<dbReference type="KEGG" id="lpav:PLANPX_5780"/>
<keyword evidence="2" id="KW-1185">Reference proteome</keyword>
<evidence type="ECO:0000313" key="1">
    <source>
        <dbReference type="EMBL" id="BBO36168.1"/>
    </source>
</evidence>